<feature type="signal peptide" evidence="8">
    <location>
        <begin position="1"/>
        <end position="45"/>
    </location>
</feature>
<comment type="catalytic activity">
    <reaction evidence="1">
        <text>Hydrolysis of (1-&gt;3)-beta-D-glucosidic linkages in (1-&gt;3)-beta-D-glucans.</text>
        <dbReference type="EC" id="3.2.1.39"/>
    </reaction>
</comment>
<dbReference type="EMBL" id="CP144749">
    <property type="protein sequence ID" value="WVZ75160.1"/>
    <property type="molecule type" value="Genomic_DNA"/>
</dbReference>
<evidence type="ECO:0000256" key="7">
    <source>
        <dbReference type="RuleBase" id="RU004335"/>
    </source>
</evidence>
<feature type="chain" id="PRO_5042920335" description="glucan endo-1,3-beta-D-glucosidase" evidence="8">
    <location>
        <begin position="46"/>
        <end position="419"/>
    </location>
</feature>
<gene>
    <name evidence="9" type="ORF">U9M48_023244</name>
</gene>
<dbReference type="Gene3D" id="3.20.20.80">
    <property type="entry name" value="Glycosidases"/>
    <property type="match status" value="1"/>
</dbReference>
<name>A0AAQ3WVL9_PASNO</name>
<evidence type="ECO:0000256" key="6">
    <source>
        <dbReference type="ARBA" id="ARBA00023295"/>
    </source>
</evidence>
<evidence type="ECO:0000256" key="8">
    <source>
        <dbReference type="SAM" id="SignalP"/>
    </source>
</evidence>
<keyword evidence="6" id="KW-0326">Glycosidase</keyword>
<keyword evidence="5" id="KW-0378">Hydrolase</keyword>
<comment type="similarity">
    <text evidence="2 7">Belongs to the glycosyl hydrolase 17 family.</text>
</comment>
<proteinExistence type="inferred from homology"/>
<keyword evidence="4 8" id="KW-0732">Signal</keyword>
<keyword evidence="10" id="KW-1185">Reference proteome</keyword>
<sequence>MAAAGTGSPSRTALSPPPAPSDKLAAACCFVLLVPFLLLTGGGQAAVAEALSIGVNYGQIANNLPSPARVSWLLRSMRISKVKLYDADPNVLRAFLGTGVEFVVGIGNEAVPSMATSPAAAQAWVQQHVVPHLRSGARIACVTVGNEVFKPGTDDALRAAVLPAMQSVHRALAALGLQGRVNVTTAHSLDIMAASFPPSAGAFAAAALPHLRPFLAFLSATRSPFLINCYPYFAYKADPARVPLDYVLFQPGAAGVADARTGLRYDNMLYAQVDAVYAAIQGMGYTDVEVKVSETGWPSKGDADEPGATPEYAGTYIRNLLRRIEAKQGTPMRPDTPVDVYVFALFNENLKPGPASERNYGLFYPDGTPVYNVVGMQGYLPPMLVSSAGAGGGAGAPPPQVIRWFAMVAIASAALVLLS</sequence>
<dbReference type="AlphaFoldDB" id="A0AAQ3WVL9"/>
<dbReference type="EC" id="3.2.1.39" evidence="3"/>
<dbReference type="GO" id="GO:0005975">
    <property type="term" value="P:carbohydrate metabolic process"/>
    <property type="evidence" value="ECO:0007669"/>
    <property type="project" value="InterPro"/>
</dbReference>
<dbReference type="Pfam" id="PF00332">
    <property type="entry name" value="Glyco_hydro_17"/>
    <property type="match status" value="1"/>
</dbReference>
<evidence type="ECO:0000256" key="2">
    <source>
        <dbReference type="ARBA" id="ARBA00008773"/>
    </source>
</evidence>
<evidence type="ECO:0000313" key="9">
    <source>
        <dbReference type="EMBL" id="WVZ75160.1"/>
    </source>
</evidence>
<evidence type="ECO:0000313" key="10">
    <source>
        <dbReference type="Proteomes" id="UP001341281"/>
    </source>
</evidence>
<evidence type="ECO:0000256" key="1">
    <source>
        <dbReference type="ARBA" id="ARBA00000382"/>
    </source>
</evidence>
<organism evidence="9 10">
    <name type="scientific">Paspalum notatum var. saurae</name>
    <dbReference type="NCBI Taxonomy" id="547442"/>
    <lineage>
        <taxon>Eukaryota</taxon>
        <taxon>Viridiplantae</taxon>
        <taxon>Streptophyta</taxon>
        <taxon>Embryophyta</taxon>
        <taxon>Tracheophyta</taxon>
        <taxon>Spermatophyta</taxon>
        <taxon>Magnoliopsida</taxon>
        <taxon>Liliopsida</taxon>
        <taxon>Poales</taxon>
        <taxon>Poaceae</taxon>
        <taxon>PACMAD clade</taxon>
        <taxon>Panicoideae</taxon>
        <taxon>Andropogonodae</taxon>
        <taxon>Paspaleae</taxon>
        <taxon>Paspalinae</taxon>
        <taxon>Paspalum</taxon>
    </lineage>
</organism>
<reference evidence="9 10" key="1">
    <citation type="submission" date="2024-02" db="EMBL/GenBank/DDBJ databases">
        <title>High-quality chromosome-scale genome assembly of Pensacola bahiagrass (Paspalum notatum Flugge var. saurae).</title>
        <authorList>
            <person name="Vega J.M."/>
            <person name="Podio M."/>
            <person name="Orjuela J."/>
            <person name="Siena L.A."/>
            <person name="Pessino S.C."/>
            <person name="Combes M.C."/>
            <person name="Mariac C."/>
            <person name="Albertini E."/>
            <person name="Pupilli F."/>
            <person name="Ortiz J.P.A."/>
            <person name="Leblanc O."/>
        </authorList>
    </citation>
    <scope>NUCLEOTIDE SEQUENCE [LARGE SCALE GENOMIC DNA]</scope>
    <source>
        <strain evidence="9">R1</strain>
        <tissue evidence="9">Leaf</tissue>
    </source>
</reference>
<dbReference type="GO" id="GO:0042973">
    <property type="term" value="F:glucan endo-1,3-beta-D-glucosidase activity"/>
    <property type="evidence" value="ECO:0007669"/>
    <property type="project" value="UniProtKB-EC"/>
</dbReference>
<evidence type="ECO:0000256" key="3">
    <source>
        <dbReference type="ARBA" id="ARBA00012780"/>
    </source>
</evidence>
<dbReference type="FunFam" id="3.20.20.80:FF:000005">
    <property type="entry name" value="Glucan endo-1,3-beta-glucosidase 14"/>
    <property type="match status" value="1"/>
</dbReference>
<protein>
    <recommendedName>
        <fullName evidence="3">glucan endo-1,3-beta-D-glucosidase</fullName>
        <ecNumber evidence="3">3.2.1.39</ecNumber>
    </recommendedName>
</protein>
<dbReference type="SUPFAM" id="SSF51445">
    <property type="entry name" value="(Trans)glycosidases"/>
    <property type="match status" value="1"/>
</dbReference>
<evidence type="ECO:0000256" key="5">
    <source>
        <dbReference type="ARBA" id="ARBA00022801"/>
    </source>
</evidence>
<dbReference type="InterPro" id="IPR044965">
    <property type="entry name" value="Glyco_hydro_17_plant"/>
</dbReference>
<evidence type="ECO:0000256" key="4">
    <source>
        <dbReference type="ARBA" id="ARBA00022729"/>
    </source>
</evidence>
<dbReference type="PANTHER" id="PTHR32227">
    <property type="entry name" value="GLUCAN ENDO-1,3-BETA-GLUCOSIDASE BG1-RELATED-RELATED"/>
    <property type="match status" value="1"/>
</dbReference>
<dbReference type="InterPro" id="IPR017853">
    <property type="entry name" value="GH"/>
</dbReference>
<dbReference type="InterPro" id="IPR000490">
    <property type="entry name" value="Glyco_hydro_17"/>
</dbReference>
<accession>A0AAQ3WVL9</accession>
<dbReference type="Proteomes" id="UP001341281">
    <property type="component" value="Chromosome 05"/>
</dbReference>